<evidence type="ECO:0000256" key="1">
    <source>
        <dbReference type="SAM" id="MobiDB-lite"/>
    </source>
</evidence>
<dbReference type="KEGG" id="cmax:111497492"/>
<dbReference type="GeneID" id="111497492"/>
<sequence>MPLEPGKRRDILRGIPEKDKQKQTSWRWKFGRGDWEIWGRIRRKKHHFSPVGWKVFICRGIVVDVTTKLSVAVRWDGNGSKISRKSPTTVRRLSFRRICFGGRTWVHEESRKDGRGQKYNSLKIYLIG</sequence>
<organism evidence="2 3">
    <name type="scientific">Cucurbita maxima</name>
    <name type="common">Pumpkin</name>
    <name type="synonym">Winter squash</name>
    <dbReference type="NCBI Taxonomy" id="3661"/>
    <lineage>
        <taxon>Eukaryota</taxon>
        <taxon>Viridiplantae</taxon>
        <taxon>Streptophyta</taxon>
        <taxon>Embryophyta</taxon>
        <taxon>Tracheophyta</taxon>
        <taxon>Spermatophyta</taxon>
        <taxon>Magnoliopsida</taxon>
        <taxon>eudicotyledons</taxon>
        <taxon>Gunneridae</taxon>
        <taxon>Pentapetalae</taxon>
        <taxon>rosids</taxon>
        <taxon>fabids</taxon>
        <taxon>Cucurbitales</taxon>
        <taxon>Cucurbitaceae</taxon>
        <taxon>Cucurbiteae</taxon>
        <taxon>Cucurbita</taxon>
    </lineage>
</organism>
<evidence type="ECO:0000313" key="2">
    <source>
        <dbReference type="Proteomes" id="UP000504608"/>
    </source>
</evidence>
<dbReference type="Proteomes" id="UP000504608">
    <property type="component" value="Unplaced"/>
</dbReference>
<feature type="region of interest" description="Disordered" evidence="1">
    <location>
        <begin position="1"/>
        <end position="22"/>
    </location>
</feature>
<accession>A0A6J1KV60</accession>
<name>A0A6J1KV60_CUCMA</name>
<evidence type="ECO:0000313" key="3">
    <source>
        <dbReference type="RefSeq" id="XP_023004069.1"/>
    </source>
</evidence>
<dbReference type="RefSeq" id="XP_023004069.1">
    <property type="nucleotide sequence ID" value="XM_023148301.1"/>
</dbReference>
<keyword evidence="2" id="KW-1185">Reference proteome</keyword>
<reference evidence="3" key="1">
    <citation type="submission" date="2025-08" db="UniProtKB">
        <authorList>
            <consortium name="RefSeq"/>
        </authorList>
    </citation>
    <scope>IDENTIFICATION</scope>
    <source>
        <tissue evidence="3">Young leaves</tissue>
    </source>
</reference>
<gene>
    <name evidence="3" type="primary">LOC111497492</name>
</gene>
<protein>
    <submittedName>
        <fullName evidence="3">Uncharacterized protein LOC111497492</fullName>
    </submittedName>
</protein>
<dbReference type="AlphaFoldDB" id="A0A6J1KV60"/>
<proteinExistence type="predicted"/>